<feature type="transmembrane region" description="Helical" evidence="7">
    <location>
        <begin position="52"/>
        <end position="79"/>
    </location>
</feature>
<dbReference type="Gene3D" id="1.10.3470.10">
    <property type="entry name" value="ABC transporter involved in vitamin B12 uptake, BtuC"/>
    <property type="match status" value="1"/>
</dbReference>
<gene>
    <name evidence="8" type="ORF">GCM10007964_61520</name>
</gene>
<dbReference type="GO" id="GO:0055085">
    <property type="term" value="P:transmembrane transport"/>
    <property type="evidence" value="ECO:0007669"/>
    <property type="project" value="InterPro"/>
</dbReference>
<dbReference type="InterPro" id="IPR001626">
    <property type="entry name" value="ABC_TroCD"/>
</dbReference>
<dbReference type="SUPFAM" id="SSF81345">
    <property type="entry name" value="ABC transporter involved in vitamin B12 uptake, BtuC"/>
    <property type="match status" value="1"/>
</dbReference>
<comment type="caution">
    <text evidence="8">The sequence shown here is derived from an EMBL/GenBank/DDBJ whole genome shotgun (WGS) entry which is preliminary data.</text>
</comment>
<dbReference type="EMBL" id="BMNT01000041">
    <property type="protein sequence ID" value="GGL11030.1"/>
    <property type="molecule type" value="Genomic_DNA"/>
</dbReference>
<accession>A0A917VST2</accession>
<evidence type="ECO:0000256" key="6">
    <source>
        <dbReference type="RuleBase" id="RU003943"/>
    </source>
</evidence>
<comment type="subcellular location">
    <subcellularLocation>
        <location evidence="6">Cell membrane</location>
        <topology evidence="6">Multi-pass membrane protein</topology>
    </subcellularLocation>
    <subcellularLocation>
        <location evidence="1">Membrane</location>
        <topology evidence="1">Multi-pass membrane protein</topology>
    </subcellularLocation>
</comment>
<evidence type="ECO:0000256" key="5">
    <source>
        <dbReference type="ARBA" id="ARBA00023136"/>
    </source>
</evidence>
<dbReference type="GO" id="GO:0010043">
    <property type="term" value="P:response to zinc ion"/>
    <property type="evidence" value="ECO:0007669"/>
    <property type="project" value="TreeGrafter"/>
</dbReference>
<reference evidence="8" key="2">
    <citation type="submission" date="2020-09" db="EMBL/GenBank/DDBJ databases">
        <authorList>
            <person name="Sun Q."/>
            <person name="Ohkuma M."/>
        </authorList>
    </citation>
    <scope>NUCLEOTIDE SEQUENCE</scope>
    <source>
        <strain evidence="8">JCM 13064</strain>
    </source>
</reference>
<evidence type="ECO:0000256" key="1">
    <source>
        <dbReference type="ARBA" id="ARBA00004141"/>
    </source>
</evidence>
<organism evidence="8 9">
    <name type="scientific">Sphaerisporangium melleum</name>
    <dbReference type="NCBI Taxonomy" id="321316"/>
    <lineage>
        <taxon>Bacteria</taxon>
        <taxon>Bacillati</taxon>
        <taxon>Actinomycetota</taxon>
        <taxon>Actinomycetes</taxon>
        <taxon>Streptosporangiales</taxon>
        <taxon>Streptosporangiaceae</taxon>
        <taxon>Sphaerisporangium</taxon>
    </lineage>
</organism>
<keyword evidence="5 7" id="KW-0472">Membrane</keyword>
<name>A0A917VST2_9ACTN</name>
<proteinExistence type="inferred from homology"/>
<sequence>MIEIFQYDFMVRALVAALLVGLAAPAVGTFIVQRRLALLGDGIGHVALTGVALGFLTGTAPVFTAVLVSIAGAVAIELVRARGRTTGDVALALLFYGGIAGGVLLIGLAPGGSNATLTSYLFGSISSVTAQDVWVIAVLTAFVLGVVATFGRELFVLCQDEEVAKVNGLPVRFLSLLIAVTAALTVVIAMRVVGLLLVSALMVVPVATSQQVTRGFRATMALAMLLGVVATVGGLTSAFYAGVAPGAAIVLLALAGFVLALGAGRFLRRYRAKEAGA</sequence>
<keyword evidence="3 6" id="KW-0812">Transmembrane</keyword>
<dbReference type="GO" id="GO:0043190">
    <property type="term" value="C:ATP-binding cassette (ABC) transporter complex"/>
    <property type="evidence" value="ECO:0007669"/>
    <property type="project" value="InterPro"/>
</dbReference>
<dbReference type="Pfam" id="PF00950">
    <property type="entry name" value="ABC-3"/>
    <property type="match status" value="1"/>
</dbReference>
<feature type="transmembrane region" description="Helical" evidence="7">
    <location>
        <begin position="163"/>
        <end position="182"/>
    </location>
</feature>
<evidence type="ECO:0000313" key="8">
    <source>
        <dbReference type="EMBL" id="GGL11030.1"/>
    </source>
</evidence>
<feature type="transmembrane region" description="Helical" evidence="7">
    <location>
        <begin position="91"/>
        <end position="113"/>
    </location>
</feature>
<dbReference type="CDD" id="cd06550">
    <property type="entry name" value="TM_ABC_iron-siderophores_like"/>
    <property type="match status" value="1"/>
</dbReference>
<evidence type="ECO:0000256" key="4">
    <source>
        <dbReference type="ARBA" id="ARBA00022989"/>
    </source>
</evidence>
<dbReference type="InterPro" id="IPR037294">
    <property type="entry name" value="ABC_BtuC-like"/>
</dbReference>
<keyword evidence="4 7" id="KW-1133">Transmembrane helix</keyword>
<evidence type="ECO:0000256" key="3">
    <source>
        <dbReference type="ARBA" id="ARBA00022692"/>
    </source>
</evidence>
<feature type="transmembrane region" description="Helical" evidence="7">
    <location>
        <begin position="247"/>
        <end position="267"/>
    </location>
</feature>
<keyword evidence="9" id="KW-1185">Reference proteome</keyword>
<evidence type="ECO:0000256" key="7">
    <source>
        <dbReference type="SAM" id="Phobius"/>
    </source>
</evidence>
<feature type="transmembrane region" description="Helical" evidence="7">
    <location>
        <begin position="188"/>
        <end position="208"/>
    </location>
</feature>
<evidence type="ECO:0000256" key="2">
    <source>
        <dbReference type="ARBA" id="ARBA00008034"/>
    </source>
</evidence>
<comment type="similarity">
    <text evidence="2 6">Belongs to the ABC-3 integral membrane protein family.</text>
</comment>
<dbReference type="PANTHER" id="PTHR30477">
    <property type="entry name" value="ABC-TRANSPORTER METAL-BINDING PROTEIN"/>
    <property type="match status" value="1"/>
</dbReference>
<dbReference type="Proteomes" id="UP000645217">
    <property type="component" value="Unassembled WGS sequence"/>
</dbReference>
<reference evidence="8" key="1">
    <citation type="journal article" date="2014" name="Int. J. Syst. Evol. Microbiol.">
        <title>Complete genome sequence of Corynebacterium casei LMG S-19264T (=DSM 44701T), isolated from a smear-ripened cheese.</title>
        <authorList>
            <consortium name="US DOE Joint Genome Institute (JGI-PGF)"/>
            <person name="Walter F."/>
            <person name="Albersmeier A."/>
            <person name="Kalinowski J."/>
            <person name="Ruckert C."/>
        </authorList>
    </citation>
    <scope>NUCLEOTIDE SEQUENCE</scope>
    <source>
        <strain evidence="8">JCM 13064</strain>
    </source>
</reference>
<evidence type="ECO:0000313" key="9">
    <source>
        <dbReference type="Proteomes" id="UP000645217"/>
    </source>
</evidence>
<feature type="transmembrane region" description="Helical" evidence="7">
    <location>
        <begin position="133"/>
        <end position="151"/>
    </location>
</feature>
<keyword evidence="6" id="KW-0813">Transport</keyword>
<feature type="transmembrane region" description="Helical" evidence="7">
    <location>
        <begin position="220"/>
        <end position="241"/>
    </location>
</feature>
<dbReference type="RefSeq" id="WP_189166568.1">
    <property type="nucleotide sequence ID" value="NZ_BMNT01000041.1"/>
</dbReference>
<dbReference type="AlphaFoldDB" id="A0A917VST2"/>
<dbReference type="PANTHER" id="PTHR30477:SF0">
    <property type="entry name" value="METAL TRANSPORT SYSTEM MEMBRANE PROTEIN TM_0125-RELATED"/>
    <property type="match status" value="1"/>
</dbReference>
<protein>
    <submittedName>
        <fullName evidence="8">ABC transporter</fullName>
    </submittedName>
</protein>